<dbReference type="AlphaFoldDB" id="A0AAN9JSX2"/>
<protein>
    <recommendedName>
        <fullName evidence="4">Cystatin domain-containing protein</fullName>
    </recommendedName>
</protein>
<accession>A0AAN9JSX2</accession>
<dbReference type="InterPro" id="IPR046350">
    <property type="entry name" value="Cystatin_sf"/>
</dbReference>
<evidence type="ECO:0000313" key="2">
    <source>
        <dbReference type="EMBL" id="KAK7303508.1"/>
    </source>
</evidence>
<feature type="compositionally biased region" description="Acidic residues" evidence="1">
    <location>
        <begin position="13"/>
        <end position="28"/>
    </location>
</feature>
<evidence type="ECO:0008006" key="4">
    <source>
        <dbReference type="Google" id="ProtNLM"/>
    </source>
</evidence>
<reference evidence="2 3" key="1">
    <citation type="submission" date="2024-01" db="EMBL/GenBank/DDBJ databases">
        <title>The genomes of 5 underutilized Papilionoideae crops provide insights into root nodulation and disease resistance.</title>
        <authorList>
            <person name="Yuan L."/>
        </authorList>
    </citation>
    <scope>NUCLEOTIDE SEQUENCE [LARGE SCALE GENOMIC DNA]</scope>
    <source>
        <strain evidence="2">LY-2023</strain>
        <tissue evidence="2">Leaf</tissue>
    </source>
</reference>
<organism evidence="2 3">
    <name type="scientific">Clitoria ternatea</name>
    <name type="common">Butterfly pea</name>
    <dbReference type="NCBI Taxonomy" id="43366"/>
    <lineage>
        <taxon>Eukaryota</taxon>
        <taxon>Viridiplantae</taxon>
        <taxon>Streptophyta</taxon>
        <taxon>Embryophyta</taxon>
        <taxon>Tracheophyta</taxon>
        <taxon>Spermatophyta</taxon>
        <taxon>Magnoliopsida</taxon>
        <taxon>eudicotyledons</taxon>
        <taxon>Gunneridae</taxon>
        <taxon>Pentapetalae</taxon>
        <taxon>rosids</taxon>
        <taxon>fabids</taxon>
        <taxon>Fabales</taxon>
        <taxon>Fabaceae</taxon>
        <taxon>Papilionoideae</taxon>
        <taxon>50 kb inversion clade</taxon>
        <taxon>NPAAA clade</taxon>
        <taxon>indigoferoid/millettioid clade</taxon>
        <taxon>Phaseoleae</taxon>
        <taxon>Clitoria</taxon>
    </lineage>
</organism>
<keyword evidence="3" id="KW-1185">Reference proteome</keyword>
<feature type="region of interest" description="Disordered" evidence="1">
    <location>
        <begin position="1"/>
        <end position="51"/>
    </location>
</feature>
<evidence type="ECO:0000256" key="1">
    <source>
        <dbReference type="SAM" id="MobiDB-lite"/>
    </source>
</evidence>
<dbReference type="EMBL" id="JAYKXN010000003">
    <property type="protein sequence ID" value="KAK7303508.1"/>
    <property type="molecule type" value="Genomic_DNA"/>
</dbReference>
<proteinExistence type="predicted"/>
<dbReference type="Gene3D" id="3.10.450.10">
    <property type="match status" value="1"/>
</dbReference>
<gene>
    <name evidence="2" type="ORF">RJT34_14415</name>
</gene>
<dbReference type="Proteomes" id="UP001359559">
    <property type="component" value="Unassembled WGS sequence"/>
</dbReference>
<comment type="caution">
    <text evidence="2">The sequence shown here is derived from an EMBL/GenBank/DDBJ whole genome shotgun (WGS) entry which is preliminary data.</text>
</comment>
<evidence type="ECO:0000313" key="3">
    <source>
        <dbReference type="Proteomes" id="UP001359559"/>
    </source>
</evidence>
<name>A0AAN9JSX2_CLITE</name>
<sequence>MPKRGVDGAVLIDENDADEVLKDEEEKREEEVEAAKKAKMNPIDENNVDDAEKEKKKWEEKLWAYDPNKPRYVDSNGDALLGGIRQEAITDKNRPLLVQFCCTALDVYNTENNQNATTFEFSQLAYFKRQLVAFGRVYYIVFEAKDAVTASSCTFQTKIFDKRGGDDIGAKSGANCQMHFILSSCLGILYWHREDHHRLTCGLGAWIGAAAWNCSNPCALSLITFECSLGCGRYISSKDRYGFNLTGGEGAVGIQSWCFEDGVERCIKRDRKLCGGDFNGTDMNCIFCQAAAVCKQWRSASSAHEDWILNFIDRNTFIVQREPDYICCHKIAL</sequence>
<dbReference type="SUPFAM" id="SSF54403">
    <property type="entry name" value="Cystatin/monellin"/>
    <property type="match status" value="1"/>
</dbReference>